<proteinExistence type="predicted"/>
<dbReference type="Proteomes" id="UP001341840">
    <property type="component" value="Unassembled WGS sequence"/>
</dbReference>
<evidence type="ECO:0000313" key="1">
    <source>
        <dbReference type="EMBL" id="MED6157380.1"/>
    </source>
</evidence>
<comment type="caution">
    <text evidence="1">The sequence shown here is derived from an EMBL/GenBank/DDBJ whole genome shotgun (WGS) entry which is preliminary data.</text>
</comment>
<accession>A0ABU6U852</accession>
<name>A0ABU6U852_9FABA</name>
<organism evidence="1 2">
    <name type="scientific">Stylosanthes scabra</name>
    <dbReference type="NCBI Taxonomy" id="79078"/>
    <lineage>
        <taxon>Eukaryota</taxon>
        <taxon>Viridiplantae</taxon>
        <taxon>Streptophyta</taxon>
        <taxon>Embryophyta</taxon>
        <taxon>Tracheophyta</taxon>
        <taxon>Spermatophyta</taxon>
        <taxon>Magnoliopsida</taxon>
        <taxon>eudicotyledons</taxon>
        <taxon>Gunneridae</taxon>
        <taxon>Pentapetalae</taxon>
        <taxon>rosids</taxon>
        <taxon>fabids</taxon>
        <taxon>Fabales</taxon>
        <taxon>Fabaceae</taxon>
        <taxon>Papilionoideae</taxon>
        <taxon>50 kb inversion clade</taxon>
        <taxon>dalbergioids sensu lato</taxon>
        <taxon>Dalbergieae</taxon>
        <taxon>Pterocarpus clade</taxon>
        <taxon>Stylosanthes</taxon>
    </lineage>
</organism>
<dbReference type="EMBL" id="JASCZI010120906">
    <property type="protein sequence ID" value="MED6157380.1"/>
    <property type="molecule type" value="Genomic_DNA"/>
</dbReference>
<gene>
    <name evidence="1" type="ORF">PIB30_022649</name>
</gene>
<keyword evidence="2" id="KW-1185">Reference proteome</keyword>
<evidence type="ECO:0000313" key="2">
    <source>
        <dbReference type="Proteomes" id="UP001341840"/>
    </source>
</evidence>
<reference evidence="1 2" key="1">
    <citation type="journal article" date="2023" name="Plants (Basel)">
        <title>Bridging the Gap: Combining Genomics and Transcriptomics Approaches to Understand Stylosanthes scabra, an Orphan Legume from the Brazilian Caatinga.</title>
        <authorList>
            <person name="Ferreira-Neto J.R.C."/>
            <person name="da Silva M.D."/>
            <person name="Binneck E."/>
            <person name="de Melo N.F."/>
            <person name="da Silva R.H."/>
            <person name="de Melo A.L.T.M."/>
            <person name="Pandolfi V."/>
            <person name="Bustamante F.O."/>
            <person name="Brasileiro-Vidal A.C."/>
            <person name="Benko-Iseppon A.M."/>
        </authorList>
    </citation>
    <scope>NUCLEOTIDE SEQUENCE [LARGE SCALE GENOMIC DNA]</scope>
    <source>
        <tissue evidence="1">Leaves</tissue>
    </source>
</reference>
<sequence length="126" mass="13737">MACTSVSLKKFQIFKSGAFVNITDGLAVFINALVKQNICVVAKTSYRAVGKGNSLFKMLRQKADEQDSSANMTVDTDEEWRQIVSEPNPIYGVGEFFSSTLRTSSFRVSAVSATSFGYPAGTDEID</sequence>
<protein>
    <submittedName>
        <fullName evidence="1">Uncharacterized protein</fullName>
    </submittedName>
</protein>